<dbReference type="OrthoDB" id="2485468at2"/>
<dbReference type="AlphaFoldDB" id="A0A291QXS4"/>
<protein>
    <recommendedName>
        <fullName evidence="4">WG repeat-containing protein</fullName>
    </recommendedName>
</protein>
<evidence type="ECO:0000313" key="2">
    <source>
        <dbReference type="EMBL" id="ATL48776.1"/>
    </source>
</evidence>
<proteinExistence type="predicted"/>
<dbReference type="EMBL" id="CP023777">
    <property type="protein sequence ID" value="ATL48776.1"/>
    <property type="molecule type" value="Genomic_DNA"/>
</dbReference>
<dbReference type="PROSITE" id="PS51257">
    <property type="entry name" value="PROKAR_LIPOPROTEIN"/>
    <property type="match status" value="1"/>
</dbReference>
<evidence type="ECO:0000256" key="1">
    <source>
        <dbReference type="SAM" id="Coils"/>
    </source>
</evidence>
<dbReference type="PANTHER" id="PTHR37841">
    <property type="entry name" value="GLR2918 PROTEIN"/>
    <property type="match status" value="1"/>
</dbReference>
<evidence type="ECO:0000313" key="3">
    <source>
        <dbReference type="Proteomes" id="UP000220133"/>
    </source>
</evidence>
<sequence length="706" mass="80335">MVMTRQILIVSLFISISMIACTHKQDKSLSNKEYIAHIQQVKDGEFNEEAQQQARKIKETLNSLDEFELYFSFSFGLSDGSSGSQPEAAEAFTLPSADATRADFYDPGRRLYFTEHKRLPEPAFEFNMGYKDEGFQSLSIKDFKYNIQKIYLKNQAVAAKDIRLRSVDSLEVTVRYSYPTAFDTVTITRSQPEVLYKNTGLKVHRFDDQKLVIDLPIDISSNILAYHGITADGTIIASNGHSSFPLTIIKPALVKELMTLQEAFQAADKARIQQVMEESKNNLLPGLSLLESLEKEVMTYEESEENLETEVETLKQLIKDYAAVLETGKQRYEITFPYGVKAVHLYIASAFDSLQRTLTVQNALPERPEFEVFKDDANDLYGIVDKSGSITIPAKYKDLHSVADHFFIERQKGDFYTHHLDVEQKTLKQVPGKVTFYQDLGNGLYSFHDENRKLGVLDKNFEVVLPFQYENATYCAGLLVMSYNHRGRIYQKIFTRPGKEIEIPGIIKNSSCADSYLILKNREGKSAILNKQGKLILPFNYYIDGHNDAVAKHLASYTSSKNESALKGLVNTETGKIVVPEEKGFYHIYPFSEGLAAAIFSKNQGDKMGFINEMGETVIPPQFLYANNFYKELACVLAADEQVYLITPTGKVVKSFPGIVQNEEHFKKRNYGYKKETEDGLVYYEINERYYNDQGEPLNKELTREN</sequence>
<feature type="coiled-coil region" evidence="1">
    <location>
        <begin position="290"/>
        <end position="324"/>
    </location>
</feature>
<dbReference type="KEGG" id="cbae:COR50_17290"/>
<dbReference type="PANTHER" id="PTHR37841:SF1">
    <property type="entry name" value="DUF3298 DOMAIN-CONTAINING PROTEIN"/>
    <property type="match status" value="1"/>
</dbReference>
<organism evidence="2 3">
    <name type="scientific">Chitinophaga caeni</name>
    <dbReference type="NCBI Taxonomy" id="2029983"/>
    <lineage>
        <taxon>Bacteria</taxon>
        <taxon>Pseudomonadati</taxon>
        <taxon>Bacteroidota</taxon>
        <taxon>Chitinophagia</taxon>
        <taxon>Chitinophagales</taxon>
        <taxon>Chitinophagaceae</taxon>
        <taxon>Chitinophaga</taxon>
    </lineage>
</organism>
<accession>A0A291QXS4</accession>
<evidence type="ECO:0008006" key="4">
    <source>
        <dbReference type="Google" id="ProtNLM"/>
    </source>
</evidence>
<dbReference type="InterPro" id="IPR032774">
    <property type="entry name" value="WG_beta_rep"/>
</dbReference>
<keyword evidence="1" id="KW-0175">Coiled coil</keyword>
<dbReference type="Proteomes" id="UP000220133">
    <property type="component" value="Chromosome"/>
</dbReference>
<reference evidence="2 3" key="1">
    <citation type="submission" date="2017-10" db="EMBL/GenBank/DDBJ databases">
        <title>Paenichitinophaga pekingensis gen. nov., sp. nov., isolated from activated sludge.</title>
        <authorList>
            <person name="Jin D."/>
            <person name="Kong X."/>
            <person name="Deng Y."/>
            <person name="Bai Z."/>
        </authorList>
    </citation>
    <scope>NUCLEOTIDE SEQUENCE [LARGE SCALE GENOMIC DNA]</scope>
    <source>
        <strain evidence="2 3">13</strain>
    </source>
</reference>
<gene>
    <name evidence="2" type="ORF">COR50_17290</name>
</gene>
<keyword evidence="3" id="KW-1185">Reference proteome</keyword>
<dbReference type="Pfam" id="PF14903">
    <property type="entry name" value="WG_beta_rep"/>
    <property type="match status" value="2"/>
</dbReference>
<name>A0A291QXS4_9BACT</name>